<feature type="compositionally biased region" description="Pro residues" evidence="1">
    <location>
        <begin position="60"/>
        <end position="100"/>
    </location>
</feature>
<sequence length="197" mass="19992">DGSASACQDAQLSDPSGGAFMPDLDSVFGPVETPSAAGPPPPDEPAPSPPLSSSTADSPPTSPLNLPPPVSPPPPLHSIPPPDSPPPPPPSDSPLSPPDLPCCFQLPESELVQYSTTTPASPGLPFLPADHPPHGAIPSPLTLRDDNRRTPDLASMRDEISVFGTSPKDLAAFRGTPPPLPPPTYRSVVGSPGPGSG</sequence>
<feature type="compositionally biased region" description="Polar residues" evidence="1">
    <location>
        <begin position="1"/>
        <end position="14"/>
    </location>
</feature>
<organism evidence="2 3">
    <name type="scientific">Cirrhinus mrigala</name>
    <name type="common">Mrigala</name>
    <dbReference type="NCBI Taxonomy" id="683832"/>
    <lineage>
        <taxon>Eukaryota</taxon>
        <taxon>Metazoa</taxon>
        <taxon>Chordata</taxon>
        <taxon>Craniata</taxon>
        <taxon>Vertebrata</taxon>
        <taxon>Euteleostomi</taxon>
        <taxon>Actinopterygii</taxon>
        <taxon>Neopterygii</taxon>
        <taxon>Teleostei</taxon>
        <taxon>Ostariophysi</taxon>
        <taxon>Cypriniformes</taxon>
        <taxon>Cyprinidae</taxon>
        <taxon>Labeoninae</taxon>
        <taxon>Labeonini</taxon>
        <taxon>Cirrhinus</taxon>
    </lineage>
</organism>
<feature type="region of interest" description="Disordered" evidence="1">
    <location>
        <begin position="165"/>
        <end position="197"/>
    </location>
</feature>
<comment type="caution">
    <text evidence="2">The sequence shown here is derived from an EMBL/GenBank/DDBJ whole genome shotgun (WGS) entry which is preliminary data.</text>
</comment>
<name>A0ABD0RPE2_CIRMR</name>
<proteinExistence type="predicted"/>
<dbReference type="EMBL" id="JAMKFB020000002">
    <property type="protein sequence ID" value="KAL0200196.1"/>
    <property type="molecule type" value="Genomic_DNA"/>
</dbReference>
<keyword evidence="3" id="KW-1185">Reference proteome</keyword>
<gene>
    <name evidence="2" type="ORF">M9458_003383</name>
</gene>
<protein>
    <submittedName>
        <fullName evidence="2">Uncharacterized protein</fullName>
    </submittedName>
</protein>
<evidence type="ECO:0000256" key="1">
    <source>
        <dbReference type="SAM" id="MobiDB-lite"/>
    </source>
</evidence>
<feature type="non-terminal residue" evidence="2">
    <location>
        <position position="197"/>
    </location>
</feature>
<evidence type="ECO:0000313" key="3">
    <source>
        <dbReference type="Proteomes" id="UP001529510"/>
    </source>
</evidence>
<dbReference type="Proteomes" id="UP001529510">
    <property type="component" value="Unassembled WGS sequence"/>
</dbReference>
<accession>A0ABD0RPE2</accession>
<feature type="non-terminal residue" evidence="2">
    <location>
        <position position="1"/>
    </location>
</feature>
<dbReference type="AlphaFoldDB" id="A0ABD0RPE2"/>
<feature type="compositionally biased region" description="Pro residues" evidence="1">
    <location>
        <begin position="37"/>
        <end position="50"/>
    </location>
</feature>
<feature type="region of interest" description="Disordered" evidence="1">
    <location>
        <begin position="1"/>
        <end position="146"/>
    </location>
</feature>
<evidence type="ECO:0000313" key="2">
    <source>
        <dbReference type="EMBL" id="KAL0200196.1"/>
    </source>
</evidence>
<reference evidence="2 3" key="1">
    <citation type="submission" date="2024-05" db="EMBL/GenBank/DDBJ databases">
        <title>Genome sequencing and assembly of Indian major carp, Cirrhinus mrigala (Hamilton, 1822).</title>
        <authorList>
            <person name="Mohindra V."/>
            <person name="Chowdhury L.M."/>
            <person name="Lal K."/>
            <person name="Jena J.K."/>
        </authorList>
    </citation>
    <scope>NUCLEOTIDE SEQUENCE [LARGE SCALE GENOMIC DNA]</scope>
    <source>
        <strain evidence="2">CM1030</strain>
        <tissue evidence="2">Blood</tissue>
    </source>
</reference>